<dbReference type="EMBL" id="QXML01000001">
    <property type="protein sequence ID" value="RIW18689.1"/>
    <property type="molecule type" value="Genomic_DNA"/>
</dbReference>
<dbReference type="Proteomes" id="UP000283522">
    <property type="component" value="Unassembled WGS sequence"/>
</dbReference>
<comment type="caution">
    <text evidence="1">The sequence shown here is derived from an EMBL/GenBank/DDBJ whole genome shotgun (WGS) entry which is preliminary data.</text>
</comment>
<evidence type="ECO:0000313" key="2">
    <source>
        <dbReference type="Proteomes" id="UP000283522"/>
    </source>
</evidence>
<protein>
    <submittedName>
        <fullName evidence="1">Uncharacterized protein</fullName>
    </submittedName>
</protein>
<organism evidence="1 2">
    <name type="scientific">Algoriphagus lacus</name>
    <dbReference type="NCBI Taxonomy" id="2056311"/>
    <lineage>
        <taxon>Bacteria</taxon>
        <taxon>Pseudomonadati</taxon>
        <taxon>Bacteroidota</taxon>
        <taxon>Cytophagia</taxon>
        <taxon>Cytophagales</taxon>
        <taxon>Cyclobacteriaceae</taxon>
        <taxon>Algoriphagus</taxon>
    </lineage>
</organism>
<name>A0A418PXA1_9BACT</name>
<keyword evidence="2" id="KW-1185">Reference proteome</keyword>
<sequence length="178" mass="20665">MLRIKFSGGRQFSASKSASSPSAKTLACIALDKEIMNKGLLTIFIFVVTIGQSFGQVKRNDITGDWETDNKDSLYYKSDTIEFIQDANWPYRNQTCDIVVLRISKSDFKFINSYLCTEPGRERWTNGKQSIKIKKSKTGQTIEIKILNKVETFEIIDYKEERVERYPWDIKKLKLKRV</sequence>
<accession>A0A418PXA1</accession>
<evidence type="ECO:0000313" key="1">
    <source>
        <dbReference type="EMBL" id="RIW18689.1"/>
    </source>
</evidence>
<reference evidence="1 2" key="1">
    <citation type="submission" date="2018-09" db="EMBL/GenBank/DDBJ databases">
        <authorList>
            <person name="Wang X."/>
            <person name="Du Z."/>
        </authorList>
    </citation>
    <scope>NUCLEOTIDE SEQUENCE [LARGE SCALE GENOMIC DNA]</scope>
    <source>
        <strain evidence="1 2">N3</strain>
    </source>
</reference>
<gene>
    <name evidence="1" type="ORF">D0X99_03120</name>
</gene>
<dbReference type="AlphaFoldDB" id="A0A418PXA1"/>
<proteinExistence type="predicted"/>